<evidence type="ECO:0000313" key="12">
    <source>
        <dbReference type="Proteomes" id="UP001168990"/>
    </source>
</evidence>
<evidence type="ECO:0000256" key="3">
    <source>
        <dbReference type="ARBA" id="ARBA00023015"/>
    </source>
</evidence>
<feature type="compositionally biased region" description="Polar residues" evidence="8">
    <location>
        <begin position="518"/>
        <end position="531"/>
    </location>
</feature>
<dbReference type="PROSITE" id="PS50888">
    <property type="entry name" value="BHLH"/>
    <property type="match status" value="1"/>
</dbReference>
<evidence type="ECO:0000256" key="1">
    <source>
        <dbReference type="ARBA" id="ARBA00004123"/>
    </source>
</evidence>
<dbReference type="InterPro" id="IPR035965">
    <property type="entry name" value="PAS-like_dom_sf"/>
</dbReference>
<feature type="coiled-coil region" evidence="7">
    <location>
        <begin position="779"/>
        <end position="809"/>
    </location>
</feature>
<dbReference type="InterPro" id="IPR036638">
    <property type="entry name" value="HLH_DNA-bd_sf"/>
</dbReference>
<keyword evidence="4" id="KW-0238">DNA-binding</keyword>
<keyword evidence="6" id="KW-0539">Nucleus</keyword>
<feature type="domain" description="PAS" evidence="9">
    <location>
        <begin position="315"/>
        <end position="364"/>
    </location>
</feature>
<evidence type="ECO:0000256" key="5">
    <source>
        <dbReference type="ARBA" id="ARBA00023163"/>
    </source>
</evidence>
<dbReference type="InterPro" id="IPR000014">
    <property type="entry name" value="PAS"/>
</dbReference>
<reference evidence="11" key="2">
    <citation type="submission" date="2023-03" db="EMBL/GenBank/DDBJ databases">
        <authorList>
            <person name="Inwood S.N."/>
            <person name="Skelly J.G."/>
            <person name="Guhlin J."/>
            <person name="Harrop T.W.R."/>
            <person name="Goldson S.G."/>
            <person name="Dearden P.K."/>
        </authorList>
    </citation>
    <scope>NUCLEOTIDE SEQUENCE</scope>
    <source>
        <strain evidence="11">Irish</strain>
        <tissue evidence="11">Whole body</tissue>
    </source>
</reference>
<dbReference type="GO" id="GO:0005634">
    <property type="term" value="C:nucleus"/>
    <property type="evidence" value="ECO:0007669"/>
    <property type="project" value="UniProtKB-SubCell"/>
</dbReference>
<organism evidence="11 12">
    <name type="scientific">Microctonus aethiopoides</name>
    <dbReference type="NCBI Taxonomy" id="144406"/>
    <lineage>
        <taxon>Eukaryota</taxon>
        <taxon>Metazoa</taxon>
        <taxon>Ecdysozoa</taxon>
        <taxon>Arthropoda</taxon>
        <taxon>Hexapoda</taxon>
        <taxon>Insecta</taxon>
        <taxon>Pterygota</taxon>
        <taxon>Neoptera</taxon>
        <taxon>Endopterygota</taxon>
        <taxon>Hymenoptera</taxon>
        <taxon>Apocrita</taxon>
        <taxon>Ichneumonoidea</taxon>
        <taxon>Braconidae</taxon>
        <taxon>Euphorinae</taxon>
        <taxon>Microctonus</taxon>
    </lineage>
</organism>
<dbReference type="SMART" id="SM00091">
    <property type="entry name" value="PAS"/>
    <property type="match status" value="2"/>
</dbReference>
<dbReference type="InterPro" id="IPR011598">
    <property type="entry name" value="bHLH_dom"/>
</dbReference>
<name>A0AA39FYW1_9HYME</name>
<evidence type="ECO:0000256" key="6">
    <source>
        <dbReference type="ARBA" id="ARBA00023242"/>
    </source>
</evidence>
<gene>
    <name evidence="11" type="ORF">PV328_002035</name>
</gene>
<dbReference type="PRINTS" id="PR00785">
    <property type="entry name" value="NCTRNSLOCATR"/>
</dbReference>
<feature type="region of interest" description="Disordered" evidence="8">
    <location>
        <begin position="428"/>
        <end position="452"/>
    </location>
</feature>
<evidence type="ECO:0000259" key="9">
    <source>
        <dbReference type="PROSITE" id="PS50112"/>
    </source>
</evidence>
<dbReference type="AlphaFoldDB" id="A0AA39FYW1"/>
<feature type="domain" description="PAS" evidence="9">
    <location>
        <begin position="129"/>
        <end position="192"/>
    </location>
</feature>
<evidence type="ECO:0000256" key="4">
    <source>
        <dbReference type="ARBA" id="ARBA00023125"/>
    </source>
</evidence>
<dbReference type="Pfam" id="PF00989">
    <property type="entry name" value="PAS"/>
    <property type="match status" value="1"/>
</dbReference>
<dbReference type="GO" id="GO:0003677">
    <property type="term" value="F:DNA binding"/>
    <property type="evidence" value="ECO:0007669"/>
    <property type="project" value="UniProtKB-KW"/>
</dbReference>
<feature type="domain" description="BHLH" evidence="10">
    <location>
        <begin position="56"/>
        <end position="109"/>
    </location>
</feature>
<evidence type="ECO:0000256" key="7">
    <source>
        <dbReference type="SAM" id="Coils"/>
    </source>
</evidence>
<comment type="subcellular location">
    <subcellularLocation>
        <location evidence="1">Nucleus</location>
    </subcellularLocation>
</comment>
<protein>
    <submittedName>
        <fullName evidence="11">Uncharacterized protein</fullName>
    </submittedName>
</protein>
<sequence>MWPQDHYRPKHRTQHPHEINYNNSDSSNLVMMPPNNSNQTLIQHYDPTKVSVASTSARASRNLAEKQRRDNLNNNIAMMAALVPTIIGSSRRQDKISILRLAGAYLRTNFTIGPGIPQFLPSKYDDIDLEDNFIDASEGNGGFLIVVTTTGNIVYVGRRIESQLGHIPMELIGRSLYSYIHQDDHDELTKALTPDDTFPEITDVNHTDQNSNSSDDVIPLKNNKYISFNDQRRNFNIKLAQRTNSRNEHTQFKYFCVSGVLKLADYCKKKMNRNRNITSNDIVFIGIARMMQKRITELSLFEANKQEYVTRHLLDGRIVFSDHRIAVVAGYMTEEVSGTNAFSFMHKEDVRYTVMALKQMYDQRQGYGASCYRLLSKSGAFIYLRTHGYLELDKKAGTFESFICVNTLVEKEEGDALIKELKERFSAVTSKEDTPIENESLPSPDSHSNVEDPTQLEDVISQLINDLPSPVPSDDQNVLSPAPDIQYAKAAIYSQQMPPISVQSNKIGIANLEIPSNGKHNNSLVETSNQSLHDETSTSERNKIVNVDISNNDNEDYADDSLSIISESITIDNEHSKDVLFQSKQLTSKSNRKYITRGKNLYELSSNTTLINKNCTELRPTVVCTTHKIDKSSDTTIYSATPTKIQNDNCNENHAGKVLITLRNEIMNHDTEQQGLKRPLEDDNYTKFDKKQRNSFHINKEKSTNPSIQNMMENNPDFLKMIDELGEVIKSDANTSEATIMNFPNHQVDRTLRQTYSRLKDHINYQGTQINELELVFDNENLYAQRENLEQLQAEHEIQKEMIKTLQQDHHSIQVNVTKNIGV</sequence>
<keyword evidence="2" id="KW-0677">Repeat</keyword>
<dbReference type="InterPro" id="IPR013767">
    <property type="entry name" value="PAS_fold"/>
</dbReference>
<reference evidence="11" key="1">
    <citation type="journal article" date="2023" name="bioRxiv">
        <title>Scaffold-level genome assemblies of two parasitoid biocontrol wasps reveal the parthenogenesis mechanism and an associated novel virus.</title>
        <authorList>
            <person name="Inwood S."/>
            <person name="Skelly J."/>
            <person name="Guhlin J."/>
            <person name="Harrop T."/>
            <person name="Goldson S."/>
            <person name="Dearden P."/>
        </authorList>
    </citation>
    <scope>NUCLEOTIDE SEQUENCE</scope>
    <source>
        <strain evidence="11">Irish</strain>
        <tissue evidence="11">Whole body</tissue>
    </source>
</reference>
<evidence type="ECO:0000313" key="11">
    <source>
        <dbReference type="EMBL" id="KAK0178051.1"/>
    </source>
</evidence>
<dbReference type="Gene3D" id="3.30.450.20">
    <property type="entry name" value="PAS domain"/>
    <property type="match status" value="2"/>
</dbReference>
<dbReference type="GO" id="GO:0046983">
    <property type="term" value="F:protein dimerization activity"/>
    <property type="evidence" value="ECO:0007669"/>
    <property type="project" value="InterPro"/>
</dbReference>
<dbReference type="GO" id="GO:0045944">
    <property type="term" value="P:positive regulation of transcription by RNA polymerase II"/>
    <property type="evidence" value="ECO:0007669"/>
    <property type="project" value="UniProtKB-ARBA"/>
</dbReference>
<dbReference type="Pfam" id="PF14598">
    <property type="entry name" value="PAS_11"/>
    <property type="match status" value="1"/>
</dbReference>
<feature type="region of interest" description="Disordered" evidence="8">
    <location>
        <begin position="1"/>
        <end position="27"/>
    </location>
</feature>
<keyword evidence="7" id="KW-0175">Coiled coil</keyword>
<dbReference type="SUPFAM" id="SSF47459">
    <property type="entry name" value="HLH, helix-loop-helix DNA-binding domain"/>
    <property type="match status" value="1"/>
</dbReference>
<dbReference type="CDD" id="cd11391">
    <property type="entry name" value="bHLH_PAS"/>
    <property type="match status" value="1"/>
</dbReference>
<dbReference type="PANTHER" id="PTHR23042">
    <property type="entry name" value="CIRCADIAN PROTEIN CLOCK/ARNT/BMAL/PAS"/>
    <property type="match status" value="1"/>
</dbReference>
<keyword evidence="5" id="KW-0804">Transcription</keyword>
<accession>A0AA39FYW1</accession>
<dbReference type="PROSITE" id="PS50112">
    <property type="entry name" value="PAS"/>
    <property type="match status" value="2"/>
</dbReference>
<dbReference type="Proteomes" id="UP001168990">
    <property type="component" value="Unassembled WGS sequence"/>
</dbReference>
<dbReference type="Gene3D" id="4.10.280.10">
    <property type="entry name" value="Helix-loop-helix DNA-binding domain"/>
    <property type="match status" value="1"/>
</dbReference>
<dbReference type="SUPFAM" id="SSF55785">
    <property type="entry name" value="PYP-like sensor domain (PAS domain)"/>
    <property type="match status" value="2"/>
</dbReference>
<dbReference type="EMBL" id="JAQQBS010000001">
    <property type="protein sequence ID" value="KAK0178051.1"/>
    <property type="molecule type" value="Genomic_DNA"/>
</dbReference>
<dbReference type="InterPro" id="IPR001067">
    <property type="entry name" value="Nuc_translocat"/>
</dbReference>
<keyword evidence="12" id="KW-1185">Reference proteome</keyword>
<dbReference type="GO" id="GO:0003700">
    <property type="term" value="F:DNA-binding transcription factor activity"/>
    <property type="evidence" value="ECO:0007669"/>
    <property type="project" value="InterPro"/>
</dbReference>
<keyword evidence="3" id="KW-0805">Transcription regulation</keyword>
<evidence type="ECO:0000256" key="2">
    <source>
        <dbReference type="ARBA" id="ARBA00022737"/>
    </source>
</evidence>
<proteinExistence type="predicted"/>
<dbReference type="SMART" id="SM00353">
    <property type="entry name" value="HLH"/>
    <property type="match status" value="1"/>
</dbReference>
<dbReference type="CDD" id="cd00130">
    <property type="entry name" value="PAS"/>
    <property type="match status" value="1"/>
</dbReference>
<dbReference type="GO" id="GO:0005737">
    <property type="term" value="C:cytoplasm"/>
    <property type="evidence" value="ECO:0007669"/>
    <property type="project" value="InterPro"/>
</dbReference>
<dbReference type="GO" id="GO:0005667">
    <property type="term" value="C:transcription regulator complex"/>
    <property type="evidence" value="ECO:0007669"/>
    <property type="project" value="InterPro"/>
</dbReference>
<evidence type="ECO:0000256" key="8">
    <source>
        <dbReference type="SAM" id="MobiDB-lite"/>
    </source>
</evidence>
<dbReference type="InterPro" id="IPR050933">
    <property type="entry name" value="Circadian_TF"/>
</dbReference>
<dbReference type="Pfam" id="PF00010">
    <property type="entry name" value="HLH"/>
    <property type="match status" value="1"/>
</dbReference>
<comment type="caution">
    <text evidence="11">The sequence shown here is derived from an EMBL/GenBank/DDBJ whole genome shotgun (WGS) entry which is preliminary data.</text>
</comment>
<feature type="region of interest" description="Disordered" evidence="8">
    <location>
        <begin position="515"/>
        <end position="540"/>
    </location>
</feature>
<evidence type="ECO:0000259" key="10">
    <source>
        <dbReference type="PROSITE" id="PS50888"/>
    </source>
</evidence>